<dbReference type="VEuPathDB" id="FungiDB:EMCG_00526"/>
<evidence type="ECO:0000313" key="2">
    <source>
        <dbReference type="EMBL" id="KKZ61799.1"/>
    </source>
</evidence>
<dbReference type="AlphaFoldDB" id="A0A0G2IZW3"/>
<feature type="transmembrane region" description="Helical" evidence="1">
    <location>
        <begin position="187"/>
        <end position="209"/>
    </location>
</feature>
<dbReference type="Proteomes" id="UP000034164">
    <property type="component" value="Unassembled WGS sequence"/>
</dbReference>
<keyword evidence="1" id="KW-0472">Membrane</keyword>
<protein>
    <submittedName>
        <fullName evidence="2">Uncharacterized protein</fullName>
    </submittedName>
</protein>
<comment type="caution">
    <text evidence="2">The sequence shown here is derived from an EMBL/GenBank/DDBJ whole genome shotgun (WGS) entry which is preliminary data.</text>
</comment>
<organism evidence="2 3">
    <name type="scientific">[Emmonsia] crescens</name>
    <dbReference type="NCBI Taxonomy" id="73230"/>
    <lineage>
        <taxon>Eukaryota</taxon>
        <taxon>Fungi</taxon>
        <taxon>Dikarya</taxon>
        <taxon>Ascomycota</taxon>
        <taxon>Pezizomycotina</taxon>
        <taxon>Eurotiomycetes</taxon>
        <taxon>Eurotiomycetidae</taxon>
        <taxon>Onygenales</taxon>
        <taxon>Ajellomycetaceae</taxon>
        <taxon>Emergomyces</taxon>
    </lineage>
</organism>
<proteinExistence type="predicted"/>
<evidence type="ECO:0000256" key="1">
    <source>
        <dbReference type="SAM" id="Phobius"/>
    </source>
</evidence>
<evidence type="ECO:0000313" key="3">
    <source>
        <dbReference type="Proteomes" id="UP000034164"/>
    </source>
</evidence>
<feature type="transmembrane region" description="Helical" evidence="1">
    <location>
        <begin position="215"/>
        <end position="237"/>
    </location>
</feature>
<reference evidence="3" key="1">
    <citation type="journal article" date="2015" name="PLoS Genet.">
        <title>The dynamic genome and transcriptome of the human fungal pathogen Blastomyces and close relative Emmonsia.</title>
        <authorList>
            <person name="Munoz J.F."/>
            <person name="Gauthier G.M."/>
            <person name="Desjardins C.A."/>
            <person name="Gallo J.E."/>
            <person name="Holder J."/>
            <person name="Sullivan T.D."/>
            <person name="Marty A.J."/>
            <person name="Carmen J.C."/>
            <person name="Chen Z."/>
            <person name="Ding L."/>
            <person name="Gujja S."/>
            <person name="Magrini V."/>
            <person name="Misas E."/>
            <person name="Mitreva M."/>
            <person name="Priest M."/>
            <person name="Saif S."/>
            <person name="Whiston E.A."/>
            <person name="Young S."/>
            <person name="Zeng Q."/>
            <person name="Goldman W.E."/>
            <person name="Mardis E.R."/>
            <person name="Taylor J.W."/>
            <person name="McEwen J.G."/>
            <person name="Clay O.K."/>
            <person name="Klein B.S."/>
            <person name="Cuomo C.A."/>
        </authorList>
    </citation>
    <scope>NUCLEOTIDE SEQUENCE [LARGE SCALE GENOMIC DNA]</scope>
    <source>
        <strain evidence="3">UAMH 3008</strain>
    </source>
</reference>
<sequence length="267" mass="29221">MRGPAAISAAGGVEFFNQNTTSQTNTQSINNTLNELQLKLQISCIECEKAEIKHDNLRLHLELMKNHSNQSNPLTSSVSHLHDWQILDILYKRLSGFNLHKFIQIKIEAKCTFKAVAVTLDIDTLLDEISTLLPAEINQSTNPLIPPSSNQIMTSINHLPTSRAVAAATADPTNLAAAANTTARANLILLLLPILPLLVNVAATATAMAMKIHPATIRTLICIMRPGVMITAILLNISRPNMKNTPRIRLPIPLIIKIFNMPALLSL</sequence>
<name>A0A0G2IZW3_9EURO</name>
<keyword evidence="1" id="KW-1133">Transmembrane helix</keyword>
<accession>A0A0G2IZW3</accession>
<gene>
    <name evidence="2" type="ORF">EMCG_00526</name>
</gene>
<dbReference type="EMBL" id="LCZI01001236">
    <property type="protein sequence ID" value="KKZ61799.1"/>
    <property type="molecule type" value="Genomic_DNA"/>
</dbReference>
<keyword evidence="1" id="KW-0812">Transmembrane</keyword>